<sequence>MAPKRKQNSWFRGWSAVMGLALLGLLIVELLFYTWCRVQLVQAGYGIARESRKQQELQVLHNSLKVELARLKAPEHLSRIARDRFSLVVPDARQIVVVP</sequence>
<evidence type="ECO:0000256" key="1">
    <source>
        <dbReference type="SAM" id="Phobius"/>
    </source>
</evidence>
<keyword evidence="1" id="KW-0812">Transmembrane</keyword>
<organism evidence="2 3">
    <name type="scientific">Desulfatitalea alkaliphila</name>
    <dbReference type="NCBI Taxonomy" id="2929485"/>
    <lineage>
        <taxon>Bacteria</taxon>
        <taxon>Pseudomonadati</taxon>
        <taxon>Thermodesulfobacteriota</taxon>
        <taxon>Desulfobacteria</taxon>
        <taxon>Desulfobacterales</taxon>
        <taxon>Desulfosarcinaceae</taxon>
        <taxon>Desulfatitalea</taxon>
    </lineage>
</organism>
<accession>A0AA41URT6</accession>
<feature type="transmembrane region" description="Helical" evidence="1">
    <location>
        <begin position="12"/>
        <end position="35"/>
    </location>
</feature>
<proteinExistence type="predicted"/>
<evidence type="ECO:0000313" key="3">
    <source>
        <dbReference type="Proteomes" id="UP001165427"/>
    </source>
</evidence>
<comment type="caution">
    <text evidence="2">The sequence shown here is derived from an EMBL/GenBank/DDBJ whole genome shotgun (WGS) entry which is preliminary data.</text>
</comment>
<evidence type="ECO:0000313" key="2">
    <source>
        <dbReference type="EMBL" id="MCJ8502618.1"/>
    </source>
</evidence>
<evidence type="ECO:0008006" key="4">
    <source>
        <dbReference type="Google" id="ProtNLM"/>
    </source>
</evidence>
<dbReference type="EMBL" id="JALJRB010000029">
    <property type="protein sequence ID" value="MCJ8502618.1"/>
    <property type="molecule type" value="Genomic_DNA"/>
</dbReference>
<keyword evidence="3" id="KW-1185">Reference proteome</keyword>
<dbReference type="AlphaFoldDB" id="A0AA41URT6"/>
<dbReference type="RefSeq" id="WP_246913678.1">
    <property type="nucleotide sequence ID" value="NZ_JALJRB010000029.1"/>
</dbReference>
<gene>
    <name evidence="2" type="ORF">MRX98_18735</name>
</gene>
<keyword evidence="1" id="KW-1133">Transmembrane helix</keyword>
<reference evidence="2" key="1">
    <citation type="submission" date="2022-04" db="EMBL/GenBank/DDBJ databases">
        <title>Desulfatitalea alkaliphila sp. nov., a novel anaerobic sulfate-reducing bacterium isolated from terrestrial mud volcano, Taman Peninsula, Russia.</title>
        <authorList>
            <person name="Khomyakova M.A."/>
            <person name="Merkel A.Y."/>
            <person name="Slobodkin A.I."/>
        </authorList>
    </citation>
    <scope>NUCLEOTIDE SEQUENCE</scope>
    <source>
        <strain evidence="2">M08but</strain>
    </source>
</reference>
<protein>
    <recommendedName>
        <fullName evidence="4">Cell division protein FtsL</fullName>
    </recommendedName>
</protein>
<keyword evidence="1" id="KW-0472">Membrane</keyword>
<dbReference type="Proteomes" id="UP001165427">
    <property type="component" value="Unassembled WGS sequence"/>
</dbReference>
<name>A0AA41URT6_9BACT</name>